<dbReference type="SUPFAM" id="SSF46689">
    <property type="entry name" value="Homeodomain-like"/>
    <property type="match status" value="1"/>
</dbReference>
<organism evidence="2 3">
    <name type="scientific">Ignelater luminosus</name>
    <name type="common">Cucubano</name>
    <name type="synonym">Pyrophorus luminosus</name>
    <dbReference type="NCBI Taxonomy" id="2038154"/>
    <lineage>
        <taxon>Eukaryota</taxon>
        <taxon>Metazoa</taxon>
        <taxon>Ecdysozoa</taxon>
        <taxon>Arthropoda</taxon>
        <taxon>Hexapoda</taxon>
        <taxon>Insecta</taxon>
        <taxon>Pterygota</taxon>
        <taxon>Neoptera</taxon>
        <taxon>Endopterygota</taxon>
        <taxon>Coleoptera</taxon>
        <taxon>Polyphaga</taxon>
        <taxon>Elateriformia</taxon>
        <taxon>Elateroidea</taxon>
        <taxon>Elateridae</taxon>
        <taxon>Agrypninae</taxon>
        <taxon>Pyrophorini</taxon>
        <taxon>Ignelater</taxon>
    </lineage>
</organism>
<dbReference type="AlphaFoldDB" id="A0A8K0D418"/>
<dbReference type="EMBL" id="VTPC01004709">
    <property type="protein sequence ID" value="KAF2896831.1"/>
    <property type="molecule type" value="Genomic_DNA"/>
</dbReference>
<comment type="subcellular location">
    <subcellularLocation>
        <location evidence="1">Nucleus</location>
    </subcellularLocation>
</comment>
<keyword evidence="3" id="KW-1185">Reference proteome</keyword>
<protein>
    <submittedName>
        <fullName evidence="2">Uncharacterized protein</fullName>
    </submittedName>
</protein>
<accession>A0A8K0D418</accession>
<dbReference type="GO" id="GO:0005634">
    <property type="term" value="C:nucleus"/>
    <property type="evidence" value="ECO:0007669"/>
    <property type="project" value="UniProtKB-SubCell"/>
</dbReference>
<gene>
    <name evidence="2" type="ORF">ILUMI_09341</name>
</gene>
<dbReference type="InterPro" id="IPR009057">
    <property type="entry name" value="Homeodomain-like_sf"/>
</dbReference>
<evidence type="ECO:0000256" key="1">
    <source>
        <dbReference type="ARBA" id="ARBA00004123"/>
    </source>
</evidence>
<name>A0A8K0D418_IGNLU</name>
<comment type="caution">
    <text evidence="2">The sequence shown here is derived from an EMBL/GenBank/DDBJ whole genome shotgun (WGS) entry which is preliminary data.</text>
</comment>
<sequence>MNPNTSKRGKRGKAVTLREEGYTYEEIAKRLGDGATKSGVRKLCIRIANTGSTKSAARTGRKSKVTKQDVRRICRLALQDRRRSAKDINNIMRTSGVQDPKKEAVSEPDAEEKTYHLSSGTQDWVIWNDETKISIFGSDGVKFVQRQHGEDLLPECTMATMKHPVGGVGWLAGKTRKDMIRKETTIQQGQLRWMEQMQRICRQSLMKKVHEMREIEKKNMGRHGKRK</sequence>
<evidence type="ECO:0000313" key="3">
    <source>
        <dbReference type="Proteomes" id="UP000801492"/>
    </source>
</evidence>
<evidence type="ECO:0000313" key="2">
    <source>
        <dbReference type="EMBL" id="KAF2896831.1"/>
    </source>
</evidence>
<reference evidence="2" key="1">
    <citation type="submission" date="2019-08" db="EMBL/GenBank/DDBJ databases">
        <title>The genome of the North American firefly Photinus pyralis.</title>
        <authorList>
            <consortium name="Photinus pyralis genome working group"/>
            <person name="Fallon T.R."/>
            <person name="Sander Lower S.E."/>
            <person name="Weng J.-K."/>
        </authorList>
    </citation>
    <scope>NUCLEOTIDE SEQUENCE</scope>
    <source>
        <strain evidence="2">TRF0915ILg1</strain>
        <tissue evidence="2">Whole body</tissue>
    </source>
</reference>
<dbReference type="Proteomes" id="UP000801492">
    <property type="component" value="Unassembled WGS sequence"/>
</dbReference>
<proteinExistence type="predicted"/>
<dbReference type="OrthoDB" id="9996331at2759"/>